<protein>
    <submittedName>
        <fullName evidence="2">Uncharacterized protein</fullName>
    </submittedName>
</protein>
<evidence type="ECO:0000313" key="2">
    <source>
        <dbReference type="EMBL" id="UJG43045.1"/>
    </source>
</evidence>
<accession>A0A9Y1FN36</accession>
<organism evidence="2">
    <name type="scientific">Candidatus Heimdallarchaeum endolithica</name>
    <dbReference type="NCBI Taxonomy" id="2876572"/>
    <lineage>
        <taxon>Archaea</taxon>
        <taxon>Promethearchaeati</taxon>
        <taxon>Candidatus Heimdallarchaeota</taxon>
        <taxon>Candidatus Heimdallarchaeia (ex Rinke et al. 2021) (nom. nud.)</taxon>
        <taxon>Candidatus Heimdallarchaeales</taxon>
        <taxon>Candidatus Heimdallarchaeaceae</taxon>
        <taxon>Candidatus Heimdallarchaeum</taxon>
    </lineage>
</organism>
<dbReference type="EMBL" id="CP084167">
    <property type="protein sequence ID" value="UJG43045.1"/>
    <property type="molecule type" value="Genomic_DNA"/>
</dbReference>
<keyword evidence="1" id="KW-0175">Coiled coil</keyword>
<dbReference type="AlphaFoldDB" id="A0A9Y1FN36"/>
<feature type="coiled-coil region" evidence="1">
    <location>
        <begin position="244"/>
        <end position="424"/>
    </location>
</feature>
<reference evidence="2" key="1">
    <citation type="journal article" date="2022" name="Nat. Microbiol.">
        <title>Unique mobile elements and scalable gene flow at the prokaryote-eukaryote boundary revealed by circularized Asgard archaea genomes.</title>
        <authorList>
            <person name="Wu F."/>
            <person name="Speth D.R."/>
            <person name="Philosof A."/>
            <person name="Cremiere A."/>
            <person name="Narayanan A."/>
            <person name="Barco R.A."/>
            <person name="Connon S.A."/>
            <person name="Amend J.P."/>
            <person name="Antoshechkin I.A."/>
            <person name="Orphan V.J."/>
        </authorList>
    </citation>
    <scope>NUCLEOTIDE SEQUENCE</scope>
    <source>
        <strain evidence="2">PR6</strain>
    </source>
</reference>
<sequence length="475" mass="56741">MSEESDQQFFELVKEIDEIVFRPMREKITSIEYKQVLIKEKDDVKPVSTLLDEEKDEITEISSIMDKIGINSKEANILEEEQLLLDEAEESTKFLQLKDNYPEYNIYIKQIYCSSSYQEDKVITLLQRNLNSLKDIKIKKSENKLFPFLLHNVKYVVEEPYFINFHEYKIPIYRTLQEEKLRFYPVGEYPFNEKDKIFENKWVTLISSLQHALIKSINEGKLAEKKVETIDKIEISHVDFNKLKESIDASVDNLKKVISNLSKENVLYNFERFWRNEKQFNHALSKLKKQLKDIEQELKEEDDKIKKEYLELKTKQVQLNKETKMYKQLENQGIKIEREKKEKVAKLLSEFQRKKELVQQKLSEFKKKKHVLEQLIELIDNNENIEEFEKNFRELFKKDIDNALESIKKAMAEKESNAINFEKNEEIDKSIRLHVVWVPIYLIYFKAFQEGKKIDGKAFYSDFENKVFIITPATS</sequence>
<evidence type="ECO:0000256" key="1">
    <source>
        <dbReference type="SAM" id="Coils"/>
    </source>
</evidence>
<gene>
    <name evidence="2" type="ORF">K9W46_11805</name>
</gene>
<name>A0A9Y1FN36_9ARCH</name>
<proteinExistence type="predicted"/>
<dbReference type="Proteomes" id="UP001200513">
    <property type="component" value="Chromosome"/>
</dbReference>